<reference evidence="1" key="1">
    <citation type="submission" date="2022-12" db="EMBL/GenBank/DDBJ databases">
        <title>Reference genome sequencing for broad-spectrum identification of bacterial and archaeal isolates by mass spectrometry.</title>
        <authorList>
            <person name="Sekiguchi Y."/>
            <person name="Tourlousse D.M."/>
        </authorList>
    </citation>
    <scope>NUCLEOTIDE SEQUENCE</scope>
    <source>
        <strain evidence="1">ASRB1</strain>
    </source>
</reference>
<gene>
    <name evidence="1" type="ORF">DAMNIGENAA_12330</name>
</gene>
<dbReference type="Proteomes" id="UP001144372">
    <property type="component" value="Unassembled WGS sequence"/>
</dbReference>
<evidence type="ECO:0000313" key="2">
    <source>
        <dbReference type="Proteomes" id="UP001144372"/>
    </source>
</evidence>
<proteinExistence type="predicted"/>
<dbReference type="EMBL" id="BSDR01000001">
    <property type="protein sequence ID" value="GLI33800.1"/>
    <property type="molecule type" value="Genomic_DNA"/>
</dbReference>
<sequence>MLVIEDANANIVGIKVQISAYMNSEVTCTGVCKFFNSLLIHVCVAGGSGEEE</sequence>
<comment type="caution">
    <text evidence="1">The sequence shown here is derived from an EMBL/GenBank/DDBJ whole genome shotgun (WGS) entry which is preliminary data.</text>
</comment>
<organism evidence="1 2">
    <name type="scientific">Desulforhabdus amnigena</name>
    <dbReference type="NCBI Taxonomy" id="40218"/>
    <lineage>
        <taxon>Bacteria</taxon>
        <taxon>Pseudomonadati</taxon>
        <taxon>Thermodesulfobacteriota</taxon>
        <taxon>Syntrophobacteria</taxon>
        <taxon>Syntrophobacterales</taxon>
        <taxon>Syntrophobacteraceae</taxon>
        <taxon>Desulforhabdus</taxon>
    </lineage>
</organism>
<keyword evidence="2" id="KW-1185">Reference proteome</keyword>
<name>A0A9W6FTF9_9BACT</name>
<protein>
    <submittedName>
        <fullName evidence="1">Uncharacterized protein</fullName>
    </submittedName>
</protein>
<evidence type="ECO:0000313" key="1">
    <source>
        <dbReference type="EMBL" id="GLI33800.1"/>
    </source>
</evidence>
<accession>A0A9W6FTF9</accession>
<dbReference type="AlphaFoldDB" id="A0A9W6FTF9"/>